<keyword evidence="3" id="KW-1185">Reference proteome</keyword>
<dbReference type="Pfam" id="PF00535">
    <property type="entry name" value="Glycos_transf_2"/>
    <property type="match status" value="1"/>
</dbReference>
<dbReference type="PANTHER" id="PTHR22916:SF3">
    <property type="entry name" value="UDP-GLCNAC:BETAGAL BETA-1,3-N-ACETYLGLUCOSAMINYLTRANSFERASE-LIKE PROTEIN 1"/>
    <property type="match status" value="1"/>
</dbReference>
<dbReference type="PANTHER" id="PTHR22916">
    <property type="entry name" value="GLYCOSYLTRANSFERASE"/>
    <property type="match status" value="1"/>
</dbReference>
<evidence type="ECO:0000313" key="3">
    <source>
        <dbReference type="Proteomes" id="UP001196301"/>
    </source>
</evidence>
<protein>
    <submittedName>
        <fullName evidence="2">Glycosyltransferase</fullName>
    </submittedName>
</protein>
<evidence type="ECO:0000259" key="1">
    <source>
        <dbReference type="Pfam" id="PF00535"/>
    </source>
</evidence>
<dbReference type="InterPro" id="IPR001173">
    <property type="entry name" value="Glyco_trans_2-like"/>
</dbReference>
<organism evidence="2 3">
    <name type="scientific">Intestinibacter bartlettii</name>
    <dbReference type="NCBI Taxonomy" id="261299"/>
    <lineage>
        <taxon>Bacteria</taxon>
        <taxon>Bacillati</taxon>
        <taxon>Bacillota</taxon>
        <taxon>Clostridia</taxon>
        <taxon>Peptostreptococcales</taxon>
        <taxon>Peptostreptococcaceae</taxon>
        <taxon>Intestinibacter</taxon>
    </lineage>
</organism>
<dbReference type="Proteomes" id="UP001196301">
    <property type="component" value="Unassembled WGS sequence"/>
</dbReference>
<feature type="domain" description="Glycosyltransferase 2-like" evidence="1">
    <location>
        <begin position="4"/>
        <end position="173"/>
    </location>
</feature>
<dbReference type="RefSeq" id="WP_216571895.1">
    <property type="nucleotide sequence ID" value="NZ_JAHLOQ010000048.1"/>
</dbReference>
<dbReference type="CDD" id="cd00761">
    <property type="entry name" value="Glyco_tranf_GTA_type"/>
    <property type="match status" value="1"/>
</dbReference>
<comment type="caution">
    <text evidence="2">The sequence shown here is derived from an EMBL/GenBank/DDBJ whole genome shotgun (WGS) entry which is preliminary data.</text>
</comment>
<dbReference type="EMBL" id="JAHLOQ010000048">
    <property type="protein sequence ID" value="MBU5337320.1"/>
    <property type="molecule type" value="Genomic_DNA"/>
</dbReference>
<name>A0ABS6DZP4_9FIRM</name>
<sequence>MDISIIVPVYNTGKKLRKCIDSILNQTYKNFEVILINDGSTDNSLSICKEYKKKDNRIKIINQDNKGSVYARNSGVELAIGKYIVFIDADDWIDREFLNILYNEAEEYSCDIVACNPYLVYGNGLIKRIRTDFTQDIIFENEEIKNEVLSKLVGDTGFPSSLWGKIYKRNLFENYGEYFFRMKFFGEDLALNIELLPKCKKIKVIDKPLYYYRCGGGTTKYMKNLFEDTITTYCIQKDCIDKYYSNQKKERYAKISFIFLNTYKLVLVNMCSTGHDKYKIISKIENQVKDVNIRNAIENLNTTREWFEPEYIEALDNEDCRYLYNWGKKVYNKSKYKIFIKNMLVKLNI</sequence>
<evidence type="ECO:0000313" key="2">
    <source>
        <dbReference type="EMBL" id="MBU5337320.1"/>
    </source>
</evidence>
<reference evidence="2 3" key="1">
    <citation type="submission" date="2021-06" db="EMBL/GenBank/DDBJ databases">
        <authorList>
            <person name="Sun Q."/>
            <person name="Li D."/>
        </authorList>
    </citation>
    <scope>NUCLEOTIDE SEQUENCE [LARGE SCALE GENOMIC DNA]</scope>
    <source>
        <strain evidence="2 3">N19</strain>
    </source>
</reference>
<gene>
    <name evidence="2" type="ORF">KQI20_12790</name>
</gene>
<proteinExistence type="predicted"/>
<accession>A0ABS6DZP4</accession>